<dbReference type="STRING" id="1095629.A0A0C9WXV7"/>
<feature type="transmembrane region" description="Helical" evidence="1">
    <location>
        <begin position="166"/>
        <end position="190"/>
    </location>
</feature>
<dbReference type="AlphaFoldDB" id="A0A0C9WXV7"/>
<evidence type="ECO:0000313" key="3">
    <source>
        <dbReference type="EMBL" id="KIJ97605.1"/>
    </source>
</evidence>
<dbReference type="PANTHER" id="PTHR40465:SF1">
    <property type="entry name" value="DUF6534 DOMAIN-CONTAINING PROTEIN"/>
    <property type="match status" value="1"/>
</dbReference>
<dbReference type="HOGENOM" id="CLU_046025_0_0_1"/>
<keyword evidence="1" id="KW-0472">Membrane</keyword>
<feature type="domain" description="DUF6534" evidence="2">
    <location>
        <begin position="177"/>
        <end position="256"/>
    </location>
</feature>
<keyword evidence="4" id="KW-1185">Reference proteome</keyword>
<evidence type="ECO:0000256" key="1">
    <source>
        <dbReference type="SAM" id="Phobius"/>
    </source>
</evidence>
<evidence type="ECO:0000313" key="4">
    <source>
        <dbReference type="Proteomes" id="UP000054477"/>
    </source>
</evidence>
<name>A0A0C9WXV7_9AGAR</name>
<proteinExistence type="predicted"/>
<keyword evidence="1" id="KW-0812">Transmembrane</keyword>
<dbReference type="OrthoDB" id="3206554at2759"/>
<evidence type="ECO:0000259" key="2">
    <source>
        <dbReference type="Pfam" id="PF20152"/>
    </source>
</evidence>
<feature type="transmembrane region" description="Helical" evidence="1">
    <location>
        <begin position="12"/>
        <end position="35"/>
    </location>
</feature>
<dbReference type="Pfam" id="PF20152">
    <property type="entry name" value="DUF6534"/>
    <property type="match status" value="1"/>
</dbReference>
<keyword evidence="1" id="KW-1133">Transmembrane helix</keyword>
<accession>A0A0C9WXV7</accession>
<dbReference type="InterPro" id="IPR045339">
    <property type="entry name" value="DUF6534"/>
</dbReference>
<dbReference type="Proteomes" id="UP000054477">
    <property type="component" value="Unassembled WGS sequence"/>
</dbReference>
<feature type="transmembrane region" description="Helical" evidence="1">
    <location>
        <begin position="47"/>
        <end position="67"/>
    </location>
</feature>
<reference evidence="4" key="2">
    <citation type="submission" date="2015-01" db="EMBL/GenBank/DDBJ databases">
        <title>Evolutionary Origins and Diversification of the Mycorrhizal Mutualists.</title>
        <authorList>
            <consortium name="DOE Joint Genome Institute"/>
            <consortium name="Mycorrhizal Genomics Consortium"/>
            <person name="Kohler A."/>
            <person name="Kuo A."/>
            <person name="Nagy L.G."/>
            <person name="Floudas D."/>
            <person name="Copeland A."/>
            <person name="Barry K.W."/>
            <person name="Cichocki N."/>
            <person name="Veneault-Fourrey C."/>
            <person name="LaButti K."/>
            <person name="Lindquist E.A."/>
            <person name="Lipzen A."/>
            <person name="Lundell T."/>
            <person name="Morin E."/>
            <person name="Murat C."/>
            <person name="Riley R."/>
            <person name="Ohm R."/>
            <person name="Sun H."/>
            <person name="Tunlid A."/>
            <person name="Henrissat B."/>
            <person name="Grigoriev I.V."/>
            <person name="Hibbett D.S."/>
            <person name="Martin F."/>
        </authorList>
    </citation>
    <scope>NUCLEOTIDE SEQUENCE [LARGE SCALE GENOMIC DNA]</scope>
    <source>
        <strain evidence="4">LaAM-08-1</strain>
    </source>
</reference>
<sequence length="256" mass="28832">MATVDVPRTFGAILIGGLFASIMAGTVAVQVIVYFKLYPQDSYRLKLLVLWVWFLDTCHTICIWVSLWNYLIDHFGDTGRIHYIPTLTLIENQATLTIFVHLCVNATVSKRNWALTIPIVRNRFVIFIHHARDTCLSSAGRCLRYITTSEMIILHSFPLFKARFRWVFTTGLVLSSSVDVLITGSLFFLLQTSRTSAPDLNAIIDSLIRYAFETGSLTCAGTVISLVCWLAMPNNLIFMGLHFVIGKLYANSLLVT</sequence>
<reference evidence="3 4" key="1">
    <citation type="submission" date="2014-04" db="EMBL/GenBank/DDBJ databases">
        <authorList>
            <consortium name="DOE Joint Genome Institute"/>
            <person name="Kuo A."/>
            <person name="Kohler A."/>
            <person name="Nagy L.G."/>
            <person name="Floudas D."/>
            <person name="Copeland A."/>
            <person name="Barry K.W."/>
            <person name="Cichocki N."/>
            <person name="Veneault-Fourrey C."/>
            <person name="LaButti K."/>
            <person name="Lindquist E.A."/>
            <person name="Lipzen A."/>
            <person name="Lundell T."/>
            <person name="Morin E."/>
            <person name="Murat C."/>
            <person name="Sun H."/>
            <person name="Tunlid A."/>
            <person name="Henrissat B."/>
            <person name="Grigoriev I.V."/>
            <person name="Hibbett D.S."/>
            <person name="Martin F."/>
            <person name="Nordberg H.P."/>
            <person name="Cantor M.N."/>
            <person name="Hua S.X."/>
        </authorList>
    </citation>
    <scope>NUCLEOTIDE SEQUENCE [LARGE SCALE GENOMIC DNA]</scope>
    <source>
        <strain evidence="3 4">LaAM-08-1</strain>
    </source>
</reference>
<gene>
    <name evidence="3" type="ORF">K443DRAFT_105442</name>
</gene>
<organism evidence="3 4">
    <name type="scientific">Laccaria amethystina LaAM-08-1</name>
    <dbReference type="NCBI Taxonomy" id="1095629"/>
    <lineage>
        <taxon>Eukaryota</taxon>
        <taxon>Fungi</taxon>
        <taxon>Dikarya</taxon>
        <taxon>Basidiomycota</taxon>
        <taxon>Agaricomycotina</taxon>
        <taxon>Agaricomycetes</taxon>
        <taxon>Agaricomycetidae</taxon>
        <taxon>Agaricales</taxon>
        <taxon>Agaricineae</taxon>
        <taxon>Hydnangiaceae</taxon>
        <taxon>Laccaria</taxon>
    </lineage>
</organism>
<feature type="transmembrane region" description="Helical" evidence="1">
    <location>
        <begin position="210"/>
        <end position="232"/>
    </location>
</feature>
<dbReference type="PANTHER" id="PTHR40465">
    <property type="entry name" value="CHROMOSOME 1, WHOLE GENOME SHOTGUN SEQUENCE"/>
    <property type="match status" value="1"/>
</dbReference>
<protein>
    <recommendedName>
        <fullName evidence="2">DUF6534 domain-containing protein</fullName>
    </recommendedName>
</protein>
<dbReference type="EMBL" id="KN838689">
    <property type="protein sequence ID" value="KIJ97605.1"/>
    <property type="molecule type" value="Genomic_DNA"/>
</dbReference>